<reference evidence="4" key="1">
    <citation type="journal article" date="2009" name="Genome Res.">
        <title>Comparative genomic analyses of the human fungal pathogens Coccidioides and their relatives.</title>
        <authorList>
            <person name="Sharpton T.J."/>
            <person name="Stajich J.E."/>
            <person name="Rounsley S.D."/>
            <person name="Gardner M.J."/>
            <person name="Wortman J.R."/>
            <person name="Jordar V.S."/>
            <person name="Maiti R."/>
            <person name="Kodira C.D."/>
            <person name="Neafsey D.E."/>
            <person name="Zeng Q."/>
            <person name="Hung C.-Y."/>
            <person name="McMahan C."/>
            <person name="Muszewska A."/>
            <person name="Grynberg M."/>
            <person name="Mandel M.A."/>
            <person name="Kellner E.M."/>
            <person name="Barker B.M."/>
            <person name="Galgiani J.N."/>
            <person name="Orbach M.J."/>
            <person name="Kirkland T.N."/>
            <person name="Cole G.T."/>
            <person name="Henn M.R."/>
            <person name="Birren B.W."/>
            <person name="Taylor J.W."/>
        </authorList>
    </citation>
    <scope>NUCLEOTIDE SEQUENCE [LARGE SCALE GENOMIC DNA]</scope>
    <source>
        <strain evidence="4">UAMH 1704</strain>
    </source>
</reference>
<evidence type="ECO:0000313" key="4">
    <source>
        <dbReference type="Proteomes" id="UP000002058"/>
    </source>
</evidence>
<dbReference type="EMBL" id="CH476617">
    <property type="protein sequence ID" value="EEP80051.1"/>
    <property type="molecule type" value="Genomic_DNA"/>
</dbReference>
<gene>
    <name evidence="3" type="ORF">UREG_04893</name>
</gene>
<proteinExistence type="predicted"/>
<dbReference type="InterPro" id="IPR013783">
    <property type="entry name" value="Ig-like_fold"/>
</dbReference>
<feature type="compositionally biased region" description="Basic and acidic residues" evidence="1">
    <location>
        <begin position="108"/>
        <end position="124"/>
    </location>
</feature>
<dbReference type="KEGG" id="ure:UREG_04893"/>
<dbReference type="GeneID" id="8441207"/>
<accession>C4JUU0</accession>
<dbReference type="HOGENOM" id="CLU_255437_0_0_1"/>
<feature type="compositionally biased region" description="Low complexity" evidence="1">
    <location>
        <begin position="833"/>
        <end position="848"/>
    </location>
</feature>
<dbReference type="SUPFAM" id="SSF81296">
    <property type="entry name" value="E set domains"/>
    <property type="match status" value="1"/>
</dbReference>
<dbReference type="Pfam" id="PF16561">
    <property type="entry name" value="AMPK1_CBM"/>
    <property type="match status" value="1"/>
</dbReference>
<feature type="compositionally biased region" description="Polar residues" evidence="1">
    <location>
        <begin position="768"/>
        <end position="779"/>
    </location>
</feature>
<feature type="compositionally biased region" description="Polar residues" evidence="1">
    <location>
        <begin position="1204"/>
        <end position="1233"/>
    </location>
</feature>
<feature type="compositionally biased region" description="Low complexity" evidence="1">
    <location>
        <begin position="1144"/>
        <end position="1155"/>
    </location>
</feature>
<feature type="compositionally biased region" description="Polar residues" evidence="1">
    <location>
        <begin position="384"/>
        <end position="397"/>
    </location>
</feature>
<feature type="compositionally biased region" description="Polar residues" evidence="1">
    <location>
        <begin position="555"/>
        <end position="568"/>
    </location>
</feature>
<feature type="compositionally biased region" description="Polar residues" evidence="1">
    <location>
        <begin position="676"/>
        <end position="694"/>
    </location>
</feature>
<feature type="compositionally biased region" description="Basic and acidic residues" evidence="1">
    <location>
        <begin position="174"/>
        <end position="197"/>
    </location>
</feature>
<dbReference type="OrthoDB" id="5350410at2759"/>
<feature type="compositionally biased region" description="Polar residues" evidence="1">
    <location>
        <begin position="1166"/>
        <end position="1195"/>
    </location>
</feature>
<organism evidence="3 4">
    <name type="scientific">Uncinocarpus reesii (strain UAMH 1704)</name>
    <dbReference type="NCBI Taxonomy" id="336963"/>
    <lineage>
        <taxon>Eukaryota</taxon>
        <taxon>Fungi</taxon>
        <taxon>Dikarya</taxon>
        <taxon>Ascomycota</taxon>
        <taxon>Pezizomycotina</taxon>
        <taxon>Eurotiomycetes</taxon>
        <taxon>Eurotiomycetidae</taxon>
        <taxon>Onygenales</taxon>
        <taxon>Onygenaceae</taxon>
        <taxon>Uncinocarpus</taxon>
    </lineage>
</organism>
<dbReference type="InterPro" id="IPR032640">
    <property type="entry name" value="AMPK1_CBM"/>
</dbReference>
<feature type="region of interest" description="Disordered" evidence="1">
    <location>
        <begin position="108"/>
        <end position="625"/>
    </location>
</feature>
<evidence type="ECO:0000256" key="1">
    <source>
        <dbReference type="SAM" id="MobiDB-lite"/>
    </source>
</evidence>
<feature type="region of interest" description="Disordered" evidence="1">
    <location>
        <begin position="1004"/>
        <end position="1027"/>
    </location>
</feature>
<dbReference type="Gene3D" id="2.60.40.10">
    <property type="entry name" value="Immunoglobulins"/>
    <property type="match status" value="1"/>
</dbReference>
<protein>
    <recommendedName>
        <fullName evidence="2">AMP-activated protein kinase glycogen-binding domain-containing protein</fullName>
    </recommendedName>
</protein>
<feature type="compositionally biased region" description="Basic and acidic residues" evidence="1">
    <location>
        <begin position="640"/>
        <end position="650"/>
    </location>
</feature>
<name>C4JUU0_UNCRE</name>
<dbReference type="eggNOG" id="ENOG502STER">
    <property type="taxonomic scope" value="Eukaryota"/>
</dbReference>
<dbReference type="STRING" id="336963.C4JUU0"/>
<dbReference type="Proteomes" id="UP000002058">
    <property type="component" value="Unassembled WGS sequence"/>
</dbReference>
<evidence type="ECO:0000313" key="3">
    <source>
        <dbReference type="EMBL" id="EEP80051.1"/>
    </source>
</evidence>
<feature type="compositionally biased region" description="Polar residues" evidence="1">
    <location>
        <begin position="1244"/>
        <end position="1267"/>
    </location>
</feature>
<sequence>MTEASKQSVRVATQRPTSTPAIFLLASFTVPAWEPIELEAKPVPSTEGAASAPSEAYEFSKTFELAEGKYEYRFRVGTDDISFCNTEMPTSTDKDGNVNNILLVEKPSHAEKEAPEAEDSKPEDATGISHETTEETSDKGSGTNDEPVVQEEEPEPKADIADATSQTAEGAPAKAEDADKDLKTSNEELEPAVEHPADPSVPAPKGKPCTINSSDLKLTNLAEAPQQTELDSPELTVEDDAAKPENAESNPPPEELTPAAPDVEPPELKPEPTPETPEAPVASEETEPTLPNAEVEAIPEQSRLDQTSTISEAVTDAPAEAPEQLEVPEKPVQETESEASELSEPSEQTEKPAEPENIPEEVTVPVEPIPETPSEPAGLVGNTEAKSGTLSNGTSALNPAAAEFKPGMPIEVPTPKPAEGDEQPTALDDTVASDEATEPDPLDDGNGKKEALGPSPESEDVNETTKDDITTTREAEQTPLDAAIVEQAEDPASEPTSDAPKASESNADAEVTDQAMEHQDESVPEKQDLAQVVEDTQAPPTEQPAGVAEIEPANHQVTEMTGEDSSQSQKDDIPPKEPVCPDEEPSDDAIASTAGTTPLETGPEPVETDKTPMGVAATAEPLPEESVVAEAMSKDVAVEEVGKEEAKQVEEQQQTDETNAKDDITTDLTAEVVSESAEQSPVTKLDQETMTSGEVDNADLPNEDDVTHANGSVETAEENLDILSSPPSQQPVEIPAEPAEPQKDVAEDAPASPLATCEEDLSQLPGIAQSSGPSDTTVVDSDKEAPSEVPAVAEPAAEGQTQEEPEANIIVNGENEAVEADQRPNSELDSQAVPEVPVVEVDPTENPETATPAINKEDLETGAKAEDATASVEDAAPIDAKTKGGAPVVDDNTTSETPIDVDTEPPSENSDGANDVVTSVPKVDTSSLNGDISKDELPAAQLNTEPDATSKSAVIGHETTPQKGIEVIEATLLDSKPTETFVDNKSDPLPDHTHSSIQKLQTEVVEPSANKEPEVEPIAQLAKSQEDSKTIEDVEKANGNTLVASTESVAEVPELKPLPLTAEPALQATELNAANTETPVQNKVVSEAPLPTQQPLELTPETKSNSAIANTDPTLPVKENEIVKDKVVSSSVVKGPASDNSAQVPAVPVVLPNALDKPEDALKAGTDNSQQPAFVESASTPAASRSTVTNSTGEPSSPPAVVSKKTQNGPPSTSDLDVKQAQPTADGTISNAATEPVSAADGSKSVTKNANEPQRPPTANQSVTSLTTHKRDSFFRALWRAVFQNFLGGLFSAFRRRDRPSQ</sequence>
<feature type="compositionally biased region" description="Polar residues" evidence="1">
    <location>
        <begin position="1103"/>
        <end position="1113"/>
    </location>
</feature>
<dbReference type="CDD" id="cd02859">
    <property type="entry name" value="E_set_AMPKbeta_like_N"/>
    <property type="match status" value="1"/>
</dbReference>
<dbReference type="InParanoid" id="C4JUU0"/>
<dbReference type="OMA" id="HEQLTYP"/>
<feature type="compositionally biased region" description="Basic and acidic residues" evidence="1">
    <location>
        <begin position="463"/>
        <end position="476"/>
    </location>
</feature>
<feature type="compositionally biased region" description="Low complexity" evidence="1">
    <location>
        <begin position="1089"/>
        <end position="1102"/>
    </location>
</feature>
<evidence type="ECO:0000259" key="2">
    <source>
        <dbReference type="Pfam" id="PF16561"/>
    </source>
</evidence>
<feature type="region of interest" description="Disordered" evidence="1">
    <location>
        <begin position="640"/>
        <end position="962"/>
    </location>
</feature>
<keyword evidence="4" id="KW-1185">Reference proteome</keyword>
<feature type="compositionally biased region" description="Polar residues" evidence="1">
    <location>
        <begin position="941"/>
        <end position="952"/>
    </location>
</feature>
<feature type="compositionally biased region" description="Low complexity" evidence="1">
    <location>
        <begin position="787"/>
        <end position="798"/>
    </location>
</feature>
<feature type="compositionally biased region" description="Basic and acidic residues" evidence="1">
    <location>
        <begin position="1118"/>
        <end position="1127"/>
    </location>
</feature>
<dbReference type="VEuPathDB" id="FungiDB:UREG_04893"/>
<feature type="compositionally biased region" description="Basic and acidic residues" evidence="1">
    <location>
        <begin position="855"/>
        <end position="867"/>
    </location>
</feature>
<dbReference type="InterPro" id="IPR014756">
    <property type="entry name" value="Ig_E-set"/>
</dbReference>
<feature type="domain" description="AMP-activated protein kinase glycogen-binding" evidence="2">
    <location>
        <begin position="57"/>
        <end position="107"/>
    </location>
</feature>
<feature type="compositionally biased region" description="Basic and acidic residues" evidence="1">
    <location>
        <begin position="515"/>
        <end position="528"/>
    </location>
</feature>
<dbReference type="RefSeq" id="XP_002584204.1">
    <property type="nucleotide sequence ID" value="XM_002584158.1"/>
</dbReference>
<feature type="compositionally biased region" description="Acidic residues" evidence="1">
    <location>
        <begin position="431"/>
        <end position="443"/>
    </location>
</feature>
<feature type="region of interest" description="Disordered" evidence="1">
    <location>
        <begin position="1086"/>
        <end position="1267"/>
    </location>
</feature>